<evidence type="ECO:0000256" key="2">
    <source>
        <dbReference type="ARBA" id="ARBA00011971"/>
    </source>
</evidence>
<comment type="caution">
    <text evidence="8">The sequence shown here is derived from an EMBL/GenBank/DDBJ whole genome shotgun (WGS) entry which is preliminary data.</text>
</comment>
<sequence>MANVTAFPDKATIAKETARMLIEVEAVRFSSGEPFIFTSGWASPVYVDCRRLISFPRVRQTLVDFGISTIFREAGYEKFDAVAGGETAGIPFAAWVADRLMLPMQYVRKKPKGFGRNAQIEGHIEEGQRILLVEDLTTDGKSKVLFVNALRNAGAECGHCFVFFYYDIFAESAGILKDAGLTLHRLATWWDVLAQVKEMNTFPTEQVAQIEAFLHDPHAWSKAHGGAATTGE</sequence>
<dbReference type="SUPFAM" id="SSF53271">
    <property type="entry name" value="PRTase-like"/>
    <property type="match status" value="1"/>
</dbReference>
<comment type="caution">
    <text evidence="6">Lacks conserved residue(s) required for the propagation of feature annotation.</text>
</comment>
<feature type="binding site" description="in other chain" evidence="6">
    <location>
        <position position="109"/>
    </location>
    <ligand>
        <name>5-phospho-alpha-D-ribose 1-diphosphate</name>
        <dbReference type="ChEBI" id="CHEBI:58017"/>
        <note>ligand shared between dimeric partners</note>
    </ligand>
</feature>
<feature type="binding site" evidence="6">
    <location>
        <position position="138"/>
    </location>
    <ligand>
        <name>orotate</name>
        <dbReference type="ChEBI" id="CHEBI:30839"/>
    </ligand>
</feature>
<keyword evidence="3 6" id="KW-0328">Glycosyltransferase</keyword>
<dbReference type="RefSeq" id="WP_121622655.1">
    <property type="nucleotide sequence ID" value="NZ_JACIIW010000002.1"/>
</dbReference>
<dbReference type="InterPro" id="IPR029057">
    <property type="entry name" value="PRTase-like"/>
</dbReference>
<dbReference type="OrthoDB" id="9802134at2"/>
<comment type="subunit">
    <text evidence="6">Homodimer.</text>
</comment>
<evidence type="ECO:0000313" key="8">
    <source>
        <dbReference type="EMBL" id="RLP80152.1"/>
    </source>
</evidence>
<keyword evidence="4 6" id="KW-0808">Transferase</keyword>
<comment type="similarity">
    <text evidence="6">Belongs to the purine/pyrimidine phosphoribosyltransferase family. PyrE subfamily.</text>
</comment>
<dbReference type="AlphaFoldDB" id="A0A3L7AL78"/>
<accession>A0A3L7AL78</accession>
<dbReference type="NCBIfam" id="NF001729">
    <property type="entry name" value="PRK00455.1-3"/>
    <property type="match status" value="1"/>
</dbReference>
<dbReference type="GO" id="GO:0004588">
    <property type="term" value="F:orotate phosphoribosyltransferase activity"/>
    <property type="evidence" value="ECO:0007669"/>
    <property type="project" value="UniProtKB-UniRule"/>
</dbReference>
<evidence type="ECO:0000259" key="7">
    <source>
        <dbReference type="Pfam" id="PF00156"/>
    </source>
</evidence>
<dbReference type="EC" id="2.4.2.10" evidence="2 6"/>
<dbReference type="PANTHER" id="PTHR19278">
    <property type="entry name" value="OROTATE PHOSPHORIBOSYLTRANSFERASE"/>
    <property type="match status" value="1"/>
</dbReference>
<comment type="catalytic activity">
    <reaction evidence="6">
        <text>orotidine 5'-phosphate + diphosphate = orotate + 5-phospho-alpha-D-ribose 1-diphosphate</text>
        <dbReference type="Rhea" id="RHEA:10380"/>
        <dbReference type="ChEBI" id="CHEBI:30839"/>
        <dbReference type="ChEBI" id="CHEBI:33019"/>
        <dbReference type="ChEBI" id="CHEBI:57538"/>
        <dbReference type="ChEBI" id="CHEBI:58017"/>
        <dbReference type="EC" id="2.4.2.10"/>
    </reaction>
</comment>
<dbReference type="HAMAP" id="MF_01208">
    <property type="entry name" value="PyrE"/>
    <property type="match status" value="1"/>
</dbReference>
<dbReference type="NCBIfam" id="TIGR00336">
    <property type="entry name" value="pyrE"/>
    <property type="match status" value="1"/>
</dbReference>
<name>A0A3L7AL78_9HYPH</name>
<dbReference type="InterPro" id="IPR023031">
    <property type="entry name" value="OPRT"/>
</dbReference>
<keyword evidence="5 6" id="KW-0665">Pyrimidine biosynthesis</keyword>
<dbReference type="GO" id="GO:0044205">
    <property type="term" value="P:'de novo' UMP biosynthetic process"/>
    <property type="evidence" value="ECO:0007669"/>
    <property type="project" value="UniProtKB-UniRule"/>
</dbReference>
<dbReference type="GO" id="GO:0019856">
    <property type="term" value="P:pyrimidine nucleobase biosynthetic process"/>
    <property type="evidence" value="ECO:0007669"/>
    <property type="project" value="TreeGrafter"/>
</dbReference>
<evidence type="ECO:0000256" key="6">
    <source>
        <dbReference type="HAMAP-Rule" id="MF_01208"/>
    </source>
</evidence>
<evidence type="ECO:0000313" key="9">
    <source>
        <dbReference type="Proteomes" id="UP000269692"/>
    </source>
</evidence>
<dbReference type="PANTHER" id="PTHR19278:SF9">
    <property type="entry name" value="URIDINE 5'-MONOPHOSPHATE SYNTHASE"/>
    <property type="match status" value="1"/>
</dbReference>
<dbReference type="EMBL" id="RCTF01000004">
    <property type="protein sequence ID" value="RLP80152.1"/>
    <property type="molecule type" value="Genomic_DNA"/>
</dbReference>
<dbReference type="Gene3D" id="3.40.50.2020">
    <property type="match status" value="1"/>
</dbReference>
<dbReference type="UniPathway" id="UPA00070">
    <property type="reaction ID" value="UER00119"/>
</dbReference>
<evidence type="ECO:0000256" key="5">
    <source>
        <dbReference type="ARBA" id="ARBA00022975"/>
    </source>
</evidence>
<feature type="binding site" description="in other chain" evidence="6">
    <location>
        <begin position="134"/>
        <end position="142"/>
    </location>
    <ligand>
        <name>5-phospho-alpha-D-ribose 1-diphosphate</name>
        <dbReference type="ChEBI" id="CHEBI:58017"/>
        <note>ligand shared between dimeric partners</note>
    </ligand>
</feature>
<comment type="function">
    <text evidence="6">Catalyzes the transfer of a ribosyl phosphate group from 5-phosphoribose 1-diphosphate to orotate, leading to the formation of orotidine monophosphate (OMP).</text>
</comment>
<evidence type="ECO:0000256" key="1">
    <source>
        <dbReference type="ARBA" id="ARBA00004889"/>
    </source>
</evidence>
<feature type="binding site" evidence="6">
    <location>
        <position position="112"/>
    </location>
    <ligand>
        <name>5-phospho-alpha-D-ribose 1-diphosphate</name>
        <dbReference type="ChEBI" id="CHEBI:58017"/>
        <note>ligand shared between dimeric partners</note>
    </ligand>
</feature>
<organism evidence="8 9">
    <name type="scientific">Xanthobacter tagetidis</name>
    <dbReference type="NCBI Taxonomy" id="60216"/>
    <lineage>
        <taxon>Bacteria</taxon>
        <taxon>Pseudomonadati</taxon>
        <taxon>Pseudomonadota</taxon>
        <taxon>Alphaproteobacteria</taxon>
        <taxon>Hyphomicrobiales</taxon>
        <taxon>Xanthobacteraceae</taxon>
        <taxon>Xanthobacter</taxon>
    </lineage>
</organism>
<keyword evidence="6" id="KW-0460">Magnesium</keyword>
<dbReference type="GO" id="GO:0000287">
    <property type="term" value="F:magnesium ion binding"/>
    <property type="evidence" value="ECO:0007669"/>
    <property type="project" value="UniProtKB-UniRule"/>
</dbReference>
<comment type="cofactor">
    <cofactor evidence="6">
        <name>Mg(2+)</name>
        <dbReference type="ChEBI" id="CHEBI:18420"/>
    </cofactor>
</comment>
<evidence type="ECO:0000256" key="3">
    <source>
        <dbReference type="ARBA" id="ARBA00022676"/>
    </source>
</evidence>
<keyword evidence="9" id="KW-1185">Reference proteome</keyword>
<proteinExistence type="inferred from homology"/>
<reference evidence="8 9" key="1">
    <citation type="submission" date="2018-10" db="EMBL/GenBank/DDBJ databases">
        <title>Xanthobacter tagetidis genome sequencing and assembly.</title>
        <authorList>
            <person name="Maclea K.S."/>
            <person name="Goen A.E."/>
            <person name="Fatima S.A."/>
        </authorList>
    </citation>
    <scope>NUCLEOTIDE SEQUENCE [LARGE SCALE GENOMIC DNA]</scope>
    <source>
        <strain evidence="8 9">ATCC 700314</strain>
    </source>
</reference>
<comment type="pathway">
    <text evidence="1 6">Pyrimidine metabolism; UMP biosynthesis via de novo pathway; UMP from orotate: step 1/2.</text>
</comment>
<dbReference type="InterPro" id="IPR004467">
    <property type="entry name" value="Or_phspho_trans_dom"/>
</dbReference>
<dbReference type="Proteomes" id="UP000269692">
    <property type="component" value="Unassembled WGS sequence"/>
</dbReference>
<feature type="binding site" evidence="6">
    <location>
        <position position="108"/>
    </location>
    <ligand>
        <name>5-phospho-alpha-D-ribose 1-diphosphate</name>
        <dbReference type="ChEBI" id="CHEBI:58017"/>
        <note>ligand shared between dimeric partners</note>
    </ligand>
</feature>
<dbReference type="Pfam" id="PF00156">
    <property type="entry name" value="Pribosyltran"/>
    <property type="match status" value="1"/>
</dbReference>
<gene>
    <name evidence="6" type="primary">pyrE</name>
    <name evidence="8" type="ORF">D9R14_07315</name>
</gene>
<feature type="domain" description="Phosphoribosyltransferase" evidence="7">
    <location>
        <begin position="68"/>
        <end position="164"/>
    </location>
</feature>
<evidence type="ECO:0000256" key="4">
    <source>
        <dbReference type="ARBA" id="ARBA00022679"/>
    </source>
</evidence>
<dbReference type="InterPro" id="IPR000836">
    <property type="entry name" value="PRTase_dom"/>
</dbReference>
<dbReference type="CDD" id="cd06223">
    <property type="entry name" value="PRTases_typeI"/>
    <property type="match status" value="1"/>
</dbReference>
<protein>
    <recommendedName>
        <fullName evidence="2 6">Orotate phosphoribosyltransferase</fullName>
        <shortName evidence="6">OPRT</shortName>
        <shortName evidence="6">OPRTase</shortName>
        <ecNumber evidence="2 6">2.4.2.10</ecNumber>
    </recommendedName>
</protein>